<evidence type="ECO:0000259" key="1">
    <source>
        <dbReference type="Pfam" id="PF00047"/>
    </source>
</evidence>
<comment type="caution">
    <text evidence="2">The sequence shown here is derived from an EMBL/GenBank/DDBJ whole genome shotgun (WGS) entry which is preliminary data.</text>
</comment>
<gene>
    <name evidence="2" type="ORF">QE152_g33143</name>
</gene>
<organism evidence="2 3">
    <name type="scientific">Popillia japonica</name>
    <name type="common">Japanese beetle</name>
    <dbReference type="NCBI Taxonomy" id="7064"/>
    <lineage>
        <taxon>Eukaryota</taxon>
        <taxon>Metazoa</taxon>
        <taxon>Ecdysozoa</taxon>
        <taxon>Arthropoda</taxon>
        <taxon>Hexapoda</taxon>
        <taxon>Insecta</taxon>
        <taxon>Pterygota</taxon>
        <taxon>Neoptera</taxon>
        <taxon>Endopterygota</taxon>
        <taxon>Coleoptera</taxon>
        <taxon>Polyphaga</taxon>
        <taxon>Scarabaeiformia</taxon>
        <taxon>Scarabaeidae</taxon>
        <taxon>Rutelinae</taxon>
        <taxon>Popillia</taxon>
    </lineage>
</organism>
<dbReference type="Proteomes" id="UP001458880">
    <property type="component" value="Unassembled WGS sequence"/>
</dbReference>
<dbReference type="Pfam" id="PF00047">
    <property type="entry name" value="ig"/>
    <property type="match status" value="1"/>
</dbReference>
<name>A0AAW1IXT1_POPJA</name>
<evidence type="ECO:0000313" key="2">
    <source>
        <dbReference type="EMBL" id="KAK9695054.1"/>
    </source>
</evidence>
<reference evidence="2 3" key="1">
    <citation type="journal article" date="2024" name="BMC Genomics">
        <title>De novo assembly and annotation of Popillia japonica's genome with initial clues to its potential as an invasive pest.</title>
        <authorList>
            <person name="Cucini C."/>
            <person name="Boschi S."/>
            <person name="Funari R."/>
            <person name="Cardaioli E."/>
            <person name="Iannotti N."/>
            <person name="Marturano G."/>
            <person name="Paoli F."/>
            <person name="Bruttini M."/>
            <person name="Carapelli A."/>
            <person name="Frati F."/>
            <person name="Nardi F."/>
        </authorList>
    </citation>
    <scope>NUCLEOTIDE SEQUENCE [LARGE SCALE GENOMIC DNA]</scope>
    <source>
        <strain evidence="2">DMR45628</strain>
    </source>
</reference>
<protein>
    <submittedName>
        <fullName evidence="2">Immunoglobulin domain</fullName>
    </submittedName>
</protein>
<dbReference type="PANTHER" id="PTHR23278">
    <property type="entry name" value="SIDESTEP PROTEIN"/>
    <property type="match status" value="1"/>
</dbReference>
<proteinExistence type="predicted"/>
<dbReference type="InterPro" id="IPR013151">
    <property type="entry name" value="Immunoglobulin_dom"/>
</dbReference>
<feature type="domain" description="Immunoglobulin-like beta-sandwich" evidence="1">
    <location>
        <begin position="18"/>
        <end position="89"/>
    </location>
</feature>
<sequence>MGFKNRTQPGQQKSYGIARQERARIPCELEANPVSGLAFTWKFNNSAEAIDIPASHIFTDGANSHALYIPMTELDYGTLLCWGRNEIGVQKEPCVYYINPAGKPDPLSNCSMLNETAESLQVECCAGFNGGLQQEFIMEVYDAQSRKLVSNVTSRTPLFTVGGIRMEVYDAQSRKLVSNVTSRTPLFTVGGLESGLGFDIVLYAANKKGKSEVVRLQASTLKSAEKHTGKYFNYRDSLIHLKISREAYR</sequence>
<accession>A0AAW1IXT1</accession>
<dbReference type="PANTHER" id="PTHR23278:SF30">
    <property type="entry name" value="SIDESTEP VIII, ISOFORM B"/>
    <property type="match status" value="1"/>
</dbReference>
<dbReference type="InterPro" id="IPR036179">
    <property type="entry name" value="Ig-like_dom_sf"/>
</dbReference>
<dbReference type="AlphaFoldDB" id="A0AAW1IXT1"/>
<dbReference type="SUPFAM" id="SSF48726">
    <property type="entry name" value="Immunoglobulin"/>
    <property type="match status" value="1"/>
</dbReference>
<keyword evidence="3" id="KW-1185">Reference proteome</keyword>
<evidence type="ECO:0000313" key="3">
    <source>
        <dbReference type="Proteomes" id="UP001458880"/>
    </source>
</evidence>
<dbReference type="EMBL" id="JASPKY010000493">
    <property type="protein sequence ID" value="KAK9695054.1"/>
    <property type="molecule type" value="Genomic_DNA"/>
</dbReference>